<feature type="chain" id="PRO_5046400534" evidence="1">
    <location>
        <begin position="29"/>
        <end position="161"/>
    </location>
</feature>
<protein>
    <submittedName>
        <fullName evidence="2">RICIN domain-containing protein</fullName>
    </submittedName>
</protein>
<dbReference type="Proteomes" id="UP001596972">
    <property type="component" value="Unassembled WGS sequence"/>
</dbReference>
<dbReference type="CDD" id="cd00161">
    <property type="entry name" value="beta-trefoil_Ricin-like"/>
    <property type="match status" value="1"/>
</dbReference>
<accession>A0ABW3EJR6</accession>
<name>A0ABW3EJR6_9ACTN</name>
<sequence>MRFRLPIALSALLGGAVALVPSGPAAHAEPYPPGEYRIMTDHGGRCLNGPAAADARATVGPCGTVWRLRLMSDGVQIIRAAPDDCLGVSRRDVRPRNLAIRSCEKEPTLWYATHAGDGRYLISLASDGQLLTWHEDEEYAHLVPERPDHGHQLWTFEPAGN</sequence>
<evidence type="ECO:0000256" key="1">
    <source>
        <dbReference type="SAM" id="SignalP"/>
    </source>
</evidence>
<organism evidence="2 3">
    <name type="scientific">Actinomadura sediminis</name>
    <dbReference type="NCBI Taxonomy" id="1038904"/>
    <lineage>
        <taxon>Bacteria</taxon>
        <taxon>Bacillati</taxon>
        <taxon>Actinomycetota</taxon>
        <taxon>Actinomycetes</taxon>
        <taxon>Streptosporangiales</taxon>
        <taxon>Thermomonosporaceae</taxon>
        <taxon>Actinomadura</taxon>
    </lineage>
</organism>
<evidence type="ECO:0000313" key="3">
    <source>
        <dbReference type="Proteomes" id="UP001596972"/>
    </source>
</evidence>
<keyword evidence="1" id="KW-0732">Signal</keyword>
<gene>
    <name evidence="2" type="ORF">ACFQ11_04815</name>
</gene>
<reference evidence="3" key="1">
    <citation type="journal article" date="2019" name="Int. J. Syst. Evol. Microbiol.">
        <title>The Global Catalogue of Microorganisms (GCM) 10K type strain sequencing project: providing services to taxonomists for standard genome sequencing and annotation.</title>
        <authorList>
            <consortium name="The Broad Institute Genomics Platform"/>
            <consortium name="The Broad Institute Genome Sequencing Center for Infectious Disease"/>
            <person name="Wu L."/>
            <person name="Ma J."/>
        </authorList>
    </citation>
    <scope>NUCLEOTIDE SEQUENCE [LARGE SCALE GENOMIC DNA]</scope>
    <source>
        <strain evidence="3">JCM 31202</strain>
    </source>
</reference>
<keyword evidence="3" id="KW-1185">Reference proteome</keyword>
<dbReference type="RefSeq" id="WP_378296579.1">
    <property type="nucleotide sequence ID" value="NZ_JBHTJA010000005.1"/>
</dbReference>
<dbReference type="SUPFAM" id="SSF50370">
    <property type="entry name" value="Ricin B-like lectins"/>
    <property type="match status" value="1"/>
</dbReference>
<evidence type="ECO:0000313" key="2">
    <source>
        <dbReference type="EMBL" id="MFD0899700.1"/>
    </source>
</evidence>
<comment type="caution">
    <text evidence="2">The sequence shown here is derived from an EMBL/GenBank/DDBJ whole genome shotgun (WGS) entry which is preliminary data.</text>
</comment>
<dbReference type="Gene3D" id="2.80.10.50">
    <property type="match status" value="1"/>
</dbReference>
<dbReference type="InterPro" id="IPR035992">
    <property type="entry name" value="Ricin_B-like_lectins"/>
</dbReference>
<proteinExistence type="predicted"/>
<feature type="signal peptide" evidence="1">
    <location>
        <begin position="1"/>
        <end position="28"/>
    </location>
</feature>
<dbReference type="EMBL" id="JBHTJA010000005">
    <property type="protein sequence ID" value="MFD0899700.1"/>
    <property type="molecule type" value="Genomic_DNA"/>
</dbReference>